<name>A0A1B6DDX3_9HEMI</name>
<feature type="non-terminal residue" evidence="1">
    <location>
        <position position="1"/>
    </location>
</feature>
<organism evidence="1">
    <name type="scientific">Clastoptera arizonana</name>
    <name type="common">Arizona spittle bug</name>
    <dbReference type="NCBI Taxonomy" id="38151"/>
    <lineage>
        <taxon>Eukaryota</taxon>
        <taxon>Metazoa</taxon>
        <taxon>Ecdysozoa</taxon>
        <taxon>Arthropoda</taxon>
        <taxon>Hexapoda</taxon>
        <taxon>Insecta</taxon>
        <taxon>Pterygota</taxon>
        <taxon>Neoptera</taxon>
        <taxon>Paraneoptera</taxon>
        <taxon>Hemiptera</taxon>
        <taxon>Auchenorrhyncha</taxon>
        <taxon>Cercopoidea</taxon>
        <taxon>Clastopteridae</taxon>
        <taxon>Clastoptera</taxon>
    </lineage>
</organism>
<dbReference type="EMBL" id="GEDC01013468">
    <property type="protein sequence ID" value="JAS23830.1"/>
    <property type="molecule type" value="Transcribed_RNA"/>
</dbReference>
<protein>
    <submittedName>
        <fullName evidence="1">Uncharacterized protein</fullName>
    </submittedName>
</protein>
<sequence length="266" mass="31895">EEEEYEKSQLNHIRICHKYAINNQHESLHQFLDWRFDEKYVRQKYENLFKNEVFTMKWIYELIECMNVEEMILLDFSSCDLQYVDLPRCINKTRITKIENNIESFVVSFTKIINDISSLCLFSEVELGQFKQVIVYRIGSVVCKELIKCKSLSEAERFVRWAFIDAEEMESFIKEFISSYDGVGFCRTFIGDDFFDYNCSNIKSNKVINKIKNFIDFWIKPLGNLDEFRKNLSSFFYCWYNAKEIQSYTLFIKVLEEVEAGYVRCD</sequence>
<dbReference type="AlphaFoldDB" id="A0A1B6DDX3"/>
<accession>A0A1B6DDX3</accession>
<reference evidence="1" key="1">
    <citation type="submission" date="2015-12" db="EMBL/GenBank/DDBJ databases">
        <title>De novo transcriptome assembly of four potential Pierce s Disease insect vectors from Arizona vineyards.</title>
        <authorList>
            <person name="Tassone E.E."/>
        </authorList>
    </citation>
    <scope>NUCLEOTIDE SEQUENCE</scope>
</reference>
<proteinExistence type="predicted"/>
<evidence type="ECO:0000313" key="2">
    <source>
        <dbReference type="EMBL" id="JAS24487.1"/>
    </source>
</evidence>
<evidence type="ECO:0000313" key="1">
    <source>
        <dbReference type="EMBL" id="JAS23830.1"/>
    </source>
</evidence>
<dbReference type="EMBL" id="GEDC01012811">
    <property type="protein sequence ID" value="JAS24487.1"/>
    <property type="molecule type" value="Transcribed_RNA"/>
</dbReference>
<gene>
    <name evidence="1" type="ORF">g.32909</name>
    <name evidence="2" type="ORF">g.32911</name>
</gene>